<organism evidence="1">
    <name type="scientific">Siphoviridae sp. ct4be24</name>
    <dbReference type="NCBI Taxonomy" id="2826289"/>
    <lineage>
        <taxon>Viruses</taxon>
        <taxon>Duplodnaviria</taxon>
        <taxon>Heunggongvirae</taxon>
        <taxon>Uroviricota</taxon>
        <taxon>Caudoviricetes</taxon>
    </lineage>
</organism>
<proteinExistence type="predicted"/>
<evidence type="ECO:0000313" key="1">
    <source>
        <dbReference type="EMBL" id="DAE21659.1"/>
    </source>
</evidence>
<accession>A0A8S5QS75</accession>
<reference evidence="1" key="1">
    <citation type="journal article" date="2021" name="Proc. Natl. Acad. Sci. U.S.A.">
        <title>A Catalog of Tens of Thousands of Viruses from Human Metagenomes Reveals Hidden Associations with Chronic Diseases.</title>
        <authorList>
            <person name="Tisza M.J."/>
            <person name="Buck C.B."/>
        </authorList>
    </citation>
    <scope>NUCLEOTIDE SEQUENCE</scope>
    <source>
        <strain evidence="1">Ct4be24</strain>
    </source>
</reference>
<protein>
    <submittedName>
        <fullName evidence="1">Golgi-dynamics membrane-trafficking</fullName>
    </submittedName>
</protein>
<name>A0A8S5QS75_9CAUD</name>
<dbReference type="EMBL" id="BK015714">
    <property type="protein sequence ID" value="DAE21659.1"/>
    <property type="molecule type" value="Genomic_DNA"/>
</dbReference>
<sequence length="82" mass="9621">MKEWICEEACGFNIYAVYPEDPQRTLEEIIPPPNRFDENVTSSSEILIEEHEGYFHILIDNRYSMDLVKKILVCVQVENITT</sequence>